<evidence type="ECO:0000313" key="3">
    <source>
        <dbReference type="Proteomes" id="UP000078316"/>
    </source>
</evidence>
<dbReference type="AlphaFoldDB" id="A0A179S0S5"/>
<dbReference type="Proteomes" id="UP000078316">
    <property type="component" value="Unassembled WGS sequence"/>
</dbReference>
<organism evidence="2 3">
    <name type="scientific">Methylobacterium platani</name>
    <dbReference type="NCBI Taxonomy" id="427683"/>
    <lineage>
        <taxon>Bacteria</taxon>
        <taxon>Pseudomonadati</taxon>
        <taxon>Pseudomonadota</taxon>
        <taxon>Alphaproteobacteria</taxon>
        <taxon>Hyphomicrobiales</taxon>
        <taxon>Methylobacteriaceae</taxon>
        <taxon>Methylobacterium</taxon>
    </lineage>
</organism>
<protein>
    <submittedName>
        <fullName evidence="2">Uncharacterized protein</fullName>
    </submittedName>
</protein>
<reference evidence="2 3" key="1">
    <citation type="submission" date="2016-04" db="EMBL/GenBank/DDBJ databases">
        <authorList>
            <person name="Evans L.H."/>
            <person name="Alamgir A."/>
            <person name="Owens N."/>
            <person name="Weber N.D."/>
            <person name="Virtaneva K."/>
            <person name="Barbian K."/>
            <person name="Babar A."/>
            <person name="Rosenke K."/>
        </authorList>
    </citation>
    <scope>NUCLEOTIDE SEQUENCE [LARGE SCALE GENOMIC DNA]</scope>
    <source>
        <strain evidence="2 3">PMB02</strain>
    </source>
</reference>
<feature type="compositionally biased region" description="Polar residues" evidence="1">
    <location>
        <begin position="49"/>
        <end position="61"/>
    </location>
</feature>
<dbReference type="STRING" id="427683.A5481_25670"/>
<proteinExistence type="predicted"/>
<comment type="caution">
    <text evidence="2">The sequence shown here is derived from an EMBL/GenBank/DDBJ whole genome shotgun (WGS) entry which is preliminary data.</text>
</comment>
<dbReference type="RefSeq" id="WP_048434757.1">
    <property type="nucleotide sequence ID" value="NZ_LWHQ01000057.1"/>
</dbReference>
<sequence length="61" mass="6261">MTASPPPVPPDNRSDKGPGGADRAPTETGPKGSGQTKDPDKIGQAGNAKVNTTNQGYQQDR</sequence>
<evidence type="ECO:0000313" key="2">
    <source>
        <dbReference type="EMBL" id="OAS18823.1"/>
    </source>
</evidence>
<feature type="region of interest" description="Disordered" evidence="1">
    <location>
        <begin position="1"/>
        <end position="61"/>
    </location>
</feature>
<name>A0A179S0S5_9HYPH</name>
<feature type="compositionally biased region" description="Pro residues" evidence="1">
    <location>
        <begin position="1"/>
        <end position="10"/>
    </location>
</feature>
<gene>
    <name evidence="2" type="ORF">A5481_25670</name>
</gene>
<evidence type="ECO:0000256" key="1">
    <source>
        <dbReference type="SAM" id="MobiDB-lite"/>
    </source>
</evidence>
<dbReference type="EMBL" id="LWHQ01000057">
    <property type="protein sequence ID" value="OAS18823.1"/>
    <property type="molecule type" value="Genomic_DNA"/>
</dbReference>
<accession>A0A179S0S5</accession>
<dbReference type="OrthoDB" id="7190664at2"/>